<reference evidence="2 3" key="1">
    <citation type="submission" date="2020-05" db="EMBL/GenBank/DDBJ databases">
        <title>Mucilaginibacter mali sp. nov.</title>
        <authorList>
            <person name="Kim H.S."/>
            <person name="Lee K.C."/>
            <person name="Suh M.K."/>
            <person name="Kim J.-S."/>
            <person name="Han K.-I."/>
            <person name="Eom M.K."/>
            <person name="Shin Y.K."/>
            <person name="Lee J.-S."/>
        </authorList>
    </citation>
    <scope>NUCLEOTIDE SEQUENCE [LARGE SCALE GENOMIC DNA]</scope>
    <source>
        <strain evidence="2 3">G2-14</strain>
    </source>
</reference>
<accession>A0A7D4TUA0</accession>
<dbReference type="PANTHER" id="PTHR20883">
    <property type="entry name" value="PHYTANOYL-COA DIOXYGENASE DOMAIN CONTAINING 1"/>
    <property type="match status" value="1"/>
</dbReference>
<keyword evidence="2" id="KW-0223">Dioxygenase</keyword>
<dbReference type="Gene3D" id="2.60.120.620">
    <property type="entry name" value="q2cbj1_9rhob like domain"/>
    <property type="match status" value="1"/>
</dbReference>
<keyword evidence="2" id="KW-0560">Oxidoreductase</keyword>
<dbReference type="AlphaFoldDB" id="A0A7D4TUA0"/>
<dbReference type="SUPFAM" id="SSF51197">
    <property type="entry name" value="Clavaminate synthase-like"/>
    <property type="match status" value="1"/>
</dbReference>
<protein>
    <submittedName>
        <fullName evidence="2">Phytanoyl-CoA dioxygenase family protein</fullName>
    </submittedName>
</protein>
<dbReference type="RefSeq" id="WP_173414287.1">
    <property type="nucleotide sequence ID" value="NZ_CP054139.1"/>
</dbReference>
<comment type="cofactor">
    <cofactor evidence="1">
        <name>Fe(2+)</name>
        <dbReference type="ChEBI" id="CHEBI:29033"/>
    </cofactor>
</comment>
<dbReference type="GO" id="GO:0005506">
    <property type="term" value="F:iron ion binding"/>
    <property type="evidence" value="ECO:0007669"/>
    <property type="project" value="UniProtKB-ARBA"/>
</dbReference>
<evidence type="ECO:0000313" key="3">
    <source>
        <dbReference type="Proteomes" id="UP000505355"/>
    </source>
</evidence>
<organism evidence="2 3">
    <name type="scientific">Mucilaginibacter mali</name>
    <dbReference type="NCBI Taxonomy" id="2740462"/>
    <lineage>
        <taxon>Bacteria</taxon>
        <taxon>Pseudomonadati</taxon>
        <taxon>Bacteroidota</taxon>
        <taxon>Sphingobacteriia</taxon>
        <taxon>Sphingobacteriales</taxon>
        <taxon>Sphingobacteriaceae</taxon>
        <taxon>Mucilaginibacter</taxon>
    </lineage>
</organism>
<proteinExistence type="predicted"/>
<dbReference type="KEGG" id="mmab:HQ865_07470"/>
<evidence type="ECO:0000313" key="2">
    <source>
        <dbReference type="EMBL" id="QKJ29595.1"/>
    </source>
</evidence>
<evidence type="ECO:0000256" key="1">
    <source>
        <dbReference type="ARBA" id="ARBA00001954"/>
    </source>
</evidence>
<sequence>MDKGFTIINNVYTAADVEQIINCINKADADKPTFRKSDDLFAIRQFLKEVPGVFPLIFNDRLKAIINEFGSGYFVTKSIYFDKPGLSNWFVAYHQDLTISVCKKADIPGYGPWTVKQNQFAVQPPLDILHKNFTIRIHLDDTDQYNGALKVVPGSHLKGIYRPETIDWTMEQEHICKVKAGGVMVMSPLLLHASNRTTNQQKRRVIHIEFSNVDLAGGLNWSERIDLN</sequence>
<dbReference type="InterPro" id="IPR008775">
    <property type="entry name" value="Phytyl_CoA_dOase-like"/>
</dbReference>
<dbReference type="Proteomes" id="UP000505355">
    <property type="component" value="Chromosome"/>
</dbReference>
<gene>
    <name evidence="2" type="ORF">HQ865_07470</name>
</gene>
<dbReference type="Pfam" id="PF05721">
    <property type="entry name" value="PhyH"/>
    <property type="match status" value="1"/>
</dbReference>
<dbReference type="GO" id="GO:0016706">
    <property type="term" value="F:2-oxoglutarate-dependent dioxygenase activity"/>
    <property type="evidence" value="ECO:0007669"/>
    <property type="project" value="UniProtKB-ARBA"/>
</dbReference>
<dbReference type="EMBL" id="CP054139">
    <property type="protein sequence ID" value="QKJ29595.1"/>
    <property type="molecule type" value="Genomic_DNA"/>
</dbReference>
<name>A0A7D4TUA0_9SPHI</name>
<keyword evidence="3" id="KW-1185">Reference proteome</keyword>
<dbReference type="PANTHER" id="PTHR20883:SF48">
    <property type="entry name" value="ECTOINE DIOXYGENASE"/>
    <property type="match status" value="1"/>
</dbReference>